<comment type="caution">
    <text evidence="5">The sequence shown here is derived from an EMBL/GenBank/DDBJ whole genome shotgun (WGS) entry which is preliminary data.</text>
</comment>
<dbReference type="InterPro" id="IPR027417">
    <property type="entry name" value="P-loop_NTPase"/>
</dbReference>
<dbReference type="PROSITE" id="PS51388">
    <property type="entry name" value="GED"/>
    <property type="match status" value="1"/>
</dbReference>
<keyword evidence="6" id="KW-1185">Reference proteome</keyword>
<proteinExistence type="predicted"/>
<dbReference type="InterPro" id="IPR045063">
    <property type="entry name" value="Dynamin_N"/>
</dbReference>
<protein>
    <submittedName>
        <fullName evidence="5">Dynamin family protein</fullName>
    </submittedName>
</protein>
<dbReference type="Pfam" id="PF00350">
    <property type="entry name" value="Dynamin_N"/>
    <property type="match status" value="1"/>
</dbReference>
<dbReference type="PRINTS" id="PR00195">
    <property type="entry name" value="DYNAMIN"/>
</dbReference>
<dbReference type="Pfam" id="PF01031">
    <property type="entry name" value="Dynamin_M"/>
    <property type="match status" value="1"/>
</dbReference>
<dbReference type="SMART" id="SM00053">
    <property type="entry name" value="DYNc"/>
    <property type="match status" value="1"/>
</dbReference>
<organism evidence="5 6">
    <name type="scientific">Phyllosticta citriasiana</name>
    <dbReference type="NCBI Taxonomy" id="595635"/>
    <lineage>
        <taxon>Eukaryota</taxon>
        <taxon>Fungi</taxon>
        <taxon>Dikarya</taxon>
        <taxon>Ascomycota</taxon>
        <taxon>Pezizomycotina</taxon>
        <taxon>Dothideomycetes</taxon>
        <taxon>Dothideomycetes incertae sedis</taxon>
        <taxon>Botryosphaeriales</taxon>
        <taxon>Phyllostictaceae</taxon>
        <taxon>Phyllosticta</taxon>
    </lineage>
</organism>
<name>A0ABR1L1P5_9PEZI</name>
<reference evidence="5 6" key="1">
    <citation type="submission" date="2024-04" db="EMBL/GenBank/DDBJ databases">
        <title>Phyllosticta paracitricarpa is synonymous to the EU quarantine fungus P. citricarpa based on phylogenomic analyses.</title>
        <authorList>
            <consortium name="Lawrence Berkeley National Laboratory"/>
            <person name="Van Ingen-Buijs V.A."/>
            <person name="Van Westerhoven A.C."/>
            <person name="Haridas S."/>
            <person name="Skiadas P."/>
            <person name="Martin F."/>
            <person name="Groenewald J.Z."/>
            <person name="Crous P.W."/>
            <person name="Seidl M.F."/>
        </authorList>
    </citation>
    <scope>NUCLEOTIDE SEQUENCE [LARGE SCALE GENOMIC DNA]</scope>
    <source>
        <strain evidence="5 6">CBS 123371</strain>
    </source>
</reference>
<dbReference type="EMBL" id="JBBPHU010000001">
    <property type="protein sequence ID" value="KAK7524157.1"/>
    <property type="molecule type" value="Genomic_DNA"/>
</dbReference>
<evidence type="ECO:0000259" key="4">
    <source>
        <dbReference type="PROSITE" id="PS51718"/>
    </source>
</evidence>
<dbReference type="SUPFAM" id="SSF52540">
    <property type="entry name" value="P-loop containing nucleoside triphosphate hydrolases"/>
    <property type="match status" value="1"/>
</dbReference>
<dbReference type="PROSITE" id="PS51718">
    <property type="entry name" value="G_DYNAMIN_2"/>
    <property type="match status" value="1"/>
</dbReference>
<dbReference type="InterPro" id="IPR022812">
    <property type="entry name" value="Dynamin"/>
</dbReference>
<accession>A0ABR1L1P5</accession>
<keyword evidence="1" id="KW-0547">Nucleotide-binding</keyword>
<dbReference type="InterPro" id="IPR001401">
    <property type="entry name" value="Dynamin_GTPase"/>
</dbReference>
<dbReference type="InterPro" id="IPR000375">
    <property type="entry name" value="Dynamin_stalk"/>
</dbReference>
<keyword evidence="2" id="KW-0342">GTP-binding</keyword>
<evidence type="ECO:0000313" key="6">
    <source>
        <dbReference type="Proteomes" id="UP001363622"/>
    </source>
</evidence>
<evidence type="ECO:0000256" key="2">
    <source>
        <dbReference type="ARBA" id="ARBA00023134"/>
    </source>
</evidence>
<dbReference type="PANTHER" id="PTHR11566">
    <property type="entry name" value="DYNAMIN"/>
    <property type="match status" value="1"/>
</dbReference>
<feature type="domain" description="Dynamin-type G" evidence="4">
    <location>
        <begin position="34"/>
        <end position="318"/>
    </location>
</feature>
<dbReference type="InterPro" id="IPR020850">
    <property type="entry name" value="GED_dom"/>
</dbReference>
<evidence type="ECO:0000313" key="5">
    <source>
        <dbReference type="EMBL" id="KAK7524157.1"/>
    </source>
</evidence>
<evidence type="ECO:0000256" key="1">
    <source>
        <dbReference type="ARBA" id="ARBA00022741"/>
    </source>
</evidence>
<dbReference type="CDD" id="cd08771">
    <property type="entry name" value="DLP_1"/>
    <property type="match status" value="1"/>
</dbReference>
<feature type="domain" description="GED" evidence="3">
    <location>
        <begin position="604"/>
        <end position="695"/>
    </location>
</feature>
<dbReference type="Proteomes" id="UP001363622">
    <property type="component" value="Unassembled WGS sequence"/>
</dbReference>
<sequence>MAHTHNFRTSFHSGSHSQLLDVIDRLRSLGISNDVPLPQIIVCGDQSSGKSSVLEAMSGIRFPMKENLCTRFATELILRRGKVPSATAAIVPGSERSEQEKKKISGFQAPAVQLEDFPSLIDSARDAIGIDAETKAFSDDVLRVEISGPEQPHLTLVDLPGVIHAENKQQSSDDVELVQTLVRKYMNSSRSIILAVISAKNDYANQIVTKLAREFDPQGTRTLGIITKPDTLHAGSESEKSFINLAKNEDVVFRLGWHVLRNRDFDSRSCTIEERNEKEKEFFAQGAWKSLSSDVIGIESLKPRLSSILKDHITGELPNLVRDIQSALNDCNAKLLNLGEPRTSVHEERRYLISTSQSFTILVRSAVNGTHDDTSNFFGDARTKAGFEKRLRAVVQDILSQFAEDMRNKGEYERIVDNTNMSKDKISRREIARSEYLENVKELMKRNRGCELSGTFNPMIVGDLFHQQSKPWTGIVEEAAQKVVKACEIFIIHALYDTVEGTAGNEIIRQVIGPVMRKLLTELKEKISEIMAPHRTGNPLTYNHYFTDTIQNARRVHQEKRLAKTLDKISSSGKHPPTLDSNTIGSIISSFHANSEADMRLFASMEALEYMTAYYKVAMKLVIDNIASLGIEQCLLRKLPDLFTPEKVASLDDETISSIAAEPNASKERRKRIKDKVQSLEQGLQALASVAPTDGLNASGLSSSYSLS</sequence>
<gene>
    <name evidence="5" type="ORF">IWZ03DRAFT_303598</name>
</gene>
<dbReference type="PANTHER" id="PTHR11566:SF149">
    <property type="entry name" value="GTPASE, PUTATIVE (AFU_ORTHOLOGUE AFUA_6G11890)-RELATED"/>
    <property type="match status" value="1"/>
</dbReference>
<evidence type="ECO:0000259" key="3">
    <source>
        <dbReference type="PROSITE" id="PS51388"/>
    </source>
</evidence>
<dbReference type="Gene3D" id="3.40.50.300">
    <property type="entry name" value="P-loop containing nucleotide triphosphate hydrolases"/>
    <property type="match status" value="1"/>
</dbReference>
<dbReference type="InterPro" id="IPR030381">
    <property type="entry name" value="G_DYNAMIN_dom"/>
</dbReference>